<dbReference type="PROSITE" id="PS51847">
    <property type="entry name" value="SMP"/>
    <property type="match status" value="1"/>
</dbReference>
<evidence type="ECO:0000259" key="12">
    <source>
        <dbReference type="PROSITE" id="PS51847"/>
    </source>
</evidence>
<evidence type="ECO:0000256" key="5">
    <source>
        <dbReference type="ARBA" id="ARBA00022737"/>
    </source>
</evidence>
<dbReference type="EMBL" id="OU015567">
    <property type="protein sequence ID" value="CAG5111803.1"/>
    <property type="molecule type" value="Genomic_DNA"/>
</dbReference>
<keyword evidence="8" id="KW-0445">Lipid transport</keyword>
<proteinExistence type="predicted"/>
<dbReference type="Pfam" id="PF17047">
    <property type="entry name" value="SMP_LBD"/>
    <property type="match status" value="1"/>
</dbReference>
<name>A0ABN7TBB4_OIKDI</name>
<dbReference type="CDD" id="cd21670">
    <property type="entry name" value="SMP_ESyt"/>
    <property type="match status" value="1"/>
</dbReference>
<dbReference type="Pfam" id="PF00168">
    <property type="entry name" value="C2"/>
    <property type="match status" value="1"/>
</dbReference>
<reference evidence="13 14" key="1">
    <citation type="submission" date="2021-04" db="EMBL/GenBank/DDBJ databases">
        <authorList>
            <person name="Bliznina A."/>
        </authorList>
    </citation>
    <scope>NUCLEOTIDE SEQUENCE [LARGE SCALE GENOMIC DNA]</scope>
</reference>
<evidence type="ECO:0000256" key="4">
    <source>
        <dbReference type="ARBA" id="ARBA00022723"/>
    </source>
</evidence>
<keyword evidence="9" id="KW-0446">Lipid-binding</keyword>
<keyword evidence="5" id="KW-0677">Repeat</keyword>
<keyword evidence="6" id="KW-0106">Calcium</keyword>
<dbReference type="PROSITE" id="PS50004">
    <property type="entry name" value="C2"/>
    <property type="match status" value="1"/>
</dbReference>
<evidence type="ECO:0000313" key="13">
    <source>
        <dbReference type="EMBL" id="CAG5111803.1"/>
    </source>
</evidence>
<keyword evidence="14" id="KW-1185">Reference proteome</keyword>
<evidence type="ECO:0000259" key="11">
    <source>
        <dbReference type="PROSITE" id="PS50004"/>
    </source>
</evidence>
<evidence type="ECO:0000256" key="3">
    <source>
        <dbReference type="ARBA" id="ARBA00022692"/>
    </source>
</evidence>
<evidence type="ECO:0000256" key="2">
    <source>
        <dbReference type="ARBA" id="ARBA00022448"/>
    </source>
</evidence>
<dbReference type="InterPro" id="IPR039010">
    <property type="entry name" value="Synaptotagmin_SMP"/>
</dbReference>
<feature type="domain" description="SMP-LTD" evidence="12">
    <location>
        <begin position="2"/>
        <end position="188"/>
    </location>
</feature>
<evidence type="ECO:0000313" key="14">
    <source>
        <dbReference type="Proteomes" id="UP001158576"/>
    </source>
</evidence>
<accession>A0ABN7TBB4</accession>
<organism evidence="13 14">
    <name type="scientific">Oikopleura dioica</name>
    <name type="common">Tunicate</name>
    <dbReference type="NCBI Taxonomy" id="34765"/>
    <lineage>
        <taxon>Eukaryota</taxon>
        <taxon>Metazoa</taxon>
        <taxon>Chordata</taxon>
        <taxon>Tunicata</taxon>
        <taxon>Appendicularia</taxon>
        <taxon>Copelata</taxon>
        <taxon>Oikopleuridae</taxon>
        <taxon>Oikopleura</taxon>
    </lineage>
</organism>
<keyword evidence="3" id="KW-0812">Transmembrane</keyword>
<keyword evidence="2" id="KW-0813">Transport</keyword>
<comment type="subcellular location">
    <subcellularLocation>
        <location evidence="1">Membrane</location>
    </subcellularLocation>
</comment>
<dbReference type="PANTHER" id="PTHR45761:SF1">
    <property type="entry name" value="EXTENDED SYNAPTOTAGMIN-LIKE PROTEIN 2, ISOFORM C"/>
    <property type="match status" value="1"/>
</dbReference>
<sequence>MEELAGDFTGDLMGGIMSSIWPHAAKYIQSELLGCITSSISGSFDFSSFMNFFRFTESSMGSAVPKITNPRIIEIGKDNIALEVDVDYDGDATFAIEVGTAMANLSFGVKNLTFKGPMQIEFKDLTSTVPFISAIVCYFTEAPDVDFKLTKSAAIANQPFIHKNVKKALKDAIATQLLEPERMVIPLEMANKDPSVYKFPLPARIVAVNVLEAADLPDLDSTPGQGASDPFVKVYLDPRNQARTPVIKNELNPTWDFKTVFSVFRKNAQLLLEVIDSDDFEKLVPEIVEQLPTEQIESLPFGLGKKINKGFGGFMGSSFGFLNKKVEEIKEKTDLIPDILKKPLEDKLQEYSEEPLGKVKINLKKLWNKGVTDEWFDLKAPEGGRIHCLIDLKKPVSVEELEEGKEKKKVFQFYLRDLCGIPTDTAGYESGEEVYLAILELENGKVAEPSLELGRGKIDPENNFGFVHFDRAEFMICEDADEEISGEFVVKIIQEDGNDGTEICRAKIAIADEQKISFSHRNKIDGEISIHGRAQVQYYQ</sequence>
<evidence type="ECO:0000256" key="10">
    <source>
        <dbReference type="ARBA" id="ARBA00023136"/>
    </source>
</evidence>
<dbReference type="Gene3D" id="2.60.40.150">
    <property type="entry name" value="C2 domain"/>
    <property type="match status" value="1"/>
</dbReference>
<keyword evidence="7" id="KW-1133">Transmembrane helix</keyword>
<dbReference type="InterPro" id="IPR031468">
    <property type="entry name" value="SMP_LBD"/>
</dbReference>
<dbReference type="PANTHER" id="PTHR45761">
    <property type="entry name" value="EXTENDED SYNAPTOTAGMIN-LIKE PROTEIN 2, ISOFORM C"/>
    <property type="match status" value="1"/>
</dbReference>
<keyword evidence="4" id="KW-0479">Metal-binding</keyword>
<dbReference type="Proteomes" id="UP001158576">
    <property type="component" value="Chromosome 2"/>
</dbReference>
<dbReference type="InterPro" id="IPR035892">
    <property type="entry name" value="C2_domain_sf"/>
</dbReference>
<evidence type="ECO:0000256" key="8">
    <source>
        <dbReference type="ARBA" id="ARBA00023055"/>
    </source>
</evidence>
<evidence type="ECO:0000256" key="9">
    <source>
        <dbReference type="ARBA" id="ARBA00023121"/>
    </source>
</evidence>
<dbReference type="SMART" id="SM00239">
    <property type="entry name" value="C2"/>
    <property type="match status" value="1"/>
</dbReference>
<dbReference type="InterPro" id="IPR051634">
    <property type="entry name" value="Extended_Synaptotagmin"/>
</dbReference>
<dbReference type="SUPFAM" id="SSF49562">
    <property type="entry name" value="C2 domain (Calcium/lipid-binding domain, CaLB)"/>
    <property type="match status" value="1"/>
</dbReference>
<gene>
    <name evidence="13" type="ORF">OKIOD_LOCUS14841</name>
</gene>
<feature type="domain" description="C2" evidence="11">
    <location>
        <begin position="186"/>
        <end position="311"/>
    </location>
</feature>
<keyword evidence="10" id="KW-0472">Membrane</keyword>
<evidence type="ECO:0000256" key="6">
    <source>
        <dbReference type="ARBA" id="ARBA00022837"/>
    </source>
</evidence>
<dbReference type="InterPro" id="IPR000008">
    <property type="entry name" value="C2_dom"/>
</dbReference>
<dbReference type="CDD" id="cd00030">
    <property type="entry name" value="C2"/>
    <property type="match status" value="1"/>
</dbReference>
<evidence type="ECO:0000256" key="7">
    <source>
        <dbReference type="ARBA" id="ARBA00022989"/>
    </source>
</evidence>
<evidence type="ECO:0000256" key="1">
    <source>
        <dbReference type="ARBA" id="ARBA00004370"/>
    </source>
</evidence>
<protein>
    <submittedName>
        <fullName evidence="13">Oidioi.mRNA.OKI2018_I69.chr2.g6076.t1.cds</fullName>
    </submittedName>
</protein>